<gene>
    <name evidence="4" type="ORF">EV209_1460</name>
</gene>
<dbReference type="InterPro" id="IPR004843">
    <property type="entry name" value="Calcineurin-like_PHP"/>
</dbReference>
<sequence length="292" mass="33326">MIWYWLLGGAAAAGVMLLARSAYERRHFEVCRWQFYTAAVEGPVKFVVLSDLHDWSFGEDNEELLRAVREETPDFVLLAGDMMTVKPWKNGDFQVCESLLAGLAAEFPVYYGSGNHELRMKRQEEEYPGWYSRFSAFLRKQGVCYLEDETVAIPQPHGRVLISGLDLDERFYTAKFKTEPMEDGYVEERLGPCCKEKGDYQILLAHSPLYFPNYARWGADLVLSGHFHGGTIRLPGVGGLMSPQYQMFPKWDRGLYEYGGSRMIVSAGLGTHSINIRLNNRPTLISVELRKE</sequence>
<dbReference type="AlphaFoldDB" id="A0A4Q7PK00"/>
<dbReference type="RefSeq" id="WP_130434546.1">
    <property type="nucleotide sequence ID" value="NZ_SGXF01000002.1"/>
</dbReference>
<dbReference type="Gene3D" id="3.60.21.10">
    <property type="match status" value="1"/>
</dbReference>
<dbReference type="GO" id="GO:0009245">
    <property type="term" value="P:lipid A biosynthetic process"/>
    <property type="evidence" value="ECO:0007669"/>
    <property type="project" value="TreeGrafter"/>
</dbReference>
<protein>
    <recommendedName>
        <fullName evidence="3">Calcineurin-like phosphoesterase domain-containing protein</fullName>
    </recommendedName>
</protein>
<keyword evidence="5" id="KW-1185">Reference proteome</keyword>
<dbReference type="GO" id="GO:0016020">
    <property type="term" value="C:membrane"/>
    <property type="evidence" value="ECO:0007669"/>
    <property type="project" value="GOC"/>
</dbReference>
<evidence type="ECO:0000256" key="2">
    <source>
        <dbReference type="ARBA" id="ARBA00022801"/>
    </source>
</evidence>
<dbReference type="Pfam" id="PF00149">
    <property type="entry name" value="Metallophos"/>
    <property type="match status" value="1"/>
</dbReference>
<dbReference type="InterPro" id="IPR029052">
    <property type="entry name" value="Metallo-depent_PP-like"/>
</dbReference>
<proteinExistence type="predicted"/>
<reference evidence="4 5" key="1">
    <citation type="submission" date="2019-02" db="EMBL/GenBank/DDBJ databases">
        <title>Genomic Encyclopedia of Type Strains, Phase IV (KMG-IV): sequencing the most valuable type-strain genomes for metagenomic binning, comparative biology and taxonomic classification.</title>
        <authorList>
            <person name="Goeker M."/>
        </authorList>
    </citation>
    <scope>NUCLEOTIDE SEQUENCE [LARGE SCALE GENOMIC DNA]</scope>
    <source>
        <strain evidence="4 5">DSM 29486</strain>
    </source>
</reference>
<accession>A0A4Q7PK00</accession>
<dbReference type="EMBL" id="SGXF01000002">
    <property type="protein sequence ID" value="RZT01023.1"/>
    <property type="molecule type" value="Genomic_DNA"/>
</dbReference>
<evidence type="ECO:0000256" key="1">
    <source>
        <dbReference type="ARBA" id="ARBA00022723"/>
    </source>
</evidence>
<dbReference type="InterPro" id="IPR051158">
    <property type="entry name" value="Metallophosphoesterase_sf"/>
</dbReference>
<dbReference type="GO" id="GO:0008758">
    <property type="term" value="F:UDP-2,3-diacylglucosamine hydrolase activity"/>
    <property type="evidence" value="ECO:0007669"/>
    <property type="project" value="TreeGrafter"/>
</dbReference>
<dbReference type="PANTHER" id="PTHR31302">
    <property type="entry name" value="TRANSMEMBRANE PROTEIN WITH METALLOPHOSPHOESTERASE DOMAIN-RELATED"/>
    <property type="match status" value="1"/>
</dbReference>
<feature type="domain" description="Calcineurin-like phosphoesterase" evidence="3">
    <location>
        <begin position="45"/>
        <end position="229"/>
    </location>
</feature>
<evidence type="ECO:0000259" key="3">
    <source>
        <dbReference type="Pfam" id="PF00149"/>
    </source>
</evidence>
<keyword evidence="2" id="KW-0378">Hydrolase</keyword>
<keyword evidence="1" id="KW-0479">Metal-binding</keyword>
<dbReference type="Proteomes" id="UP000292927">
    <property type="component" value="Unassembled WGS sequence"/>
</dbReference>
<comment type="caution">
    <text evidence="4">The sequence shown here is derived from an EMBL/GenBank/DDBJ whole genome shotgun (WGS) entry which is preliminary data.</text>
</comment>
<evidence type="ECO:0000313" key="4">
    <source>
        <dbReference type="EMBL" id="RZT01023.1"/>
    </source>
</evidence>
<dbReference type="PANTHER" id="PTHR31302:SF31">
    <property type="entry name" value="PHOSPHODIESTERASE YAEI"/>
    <property type="match status" value="1"/>
</dbReference>
<dbReference type="OrthoDB" id="9780884at2"/>
<dbReference type="GO" id="GO:0046872">
    <property type="term" value="F:metal ion binding"/>
    <property type="evidence" value="ECO:0007669"/>
    <property type="project" value="UniProtKB-KW"/>
</dbReference>
<dbReference type="SUPFAM" id="SSF56300">
    <property type="entry name" value="Metallo-dependent phosphatases"/>
    <property type="match status" value="1"/>
</dbReference>
<evidence type="ECO:0000313" key="5">
    <source>
        <dbReference type="Proteomes" id="UP000292927"/>
    </source>
</evidence>
<organism evidence="4 5">
    <name type="scientific">Cuneatibacter caecimuris</name>
    <dbReference type="NCBI Taxonomy" id="1796618"/>
    <lineage>
        <taxon>Bacteria</taxon>
        <taxon>Bacillati</taxon>
        <taxon>Bacillota</taxon>
        <taxon>Clostridia</taxon>
        <taxon>Lachnospirales</taxon>
        <taxon>Lachnospiraceae</taxon>
        <taxon>Cuneatibacter</taxon>
    </lineage>
</organism>
<name>A0A4Q7PK00_9FIRM</name>